<evidence type="ECO:0000259" key="2">
    <source>
        <dbReference type="Pfam" id="PF22936"/>
    </source>
</evidence>
<dbReference type="AlphaFoldDB" id="A0AAE1NBU9"/>
<evidence type="ECO:0000256" key="1">
    <source>
        <dbReference type="SAM" id="MobiDB-lite"/>
    </source>
</evidence>
<dbReference type="PANTHER" id="PTHR47481:SF22">
    <property type="entry name" value="RETROTRANSPOSON GAG DOMAIN-CONTAINING PROTEIN"/>
    <property type="match status" value="1"/>
</dbReference>
<proteinExistence type="predicted"/>
<feature type="domain" description="Retrovirus-related Pol polyprotein from transposon TNT 1-94-like beta-barrel" evidence="2">
    <location>
        <begin position="225"/>
        <end position="302"/>
    </location>
</feature>
<evidence type="ECO:0000313" key="3">
    <source>
        <dbReference type="EMBL" id="KAK4285766.1"/>
    </source>
</evidence>
<dbReference type="PANTHER" id="PTHR47481">
    <property type="match status" value="1"/>
</dbReference>
<accession>A0AAE1NBU9</accession>
<dbReference type="Proteomes" id="UP001293593">
    <property type="component" value="Unassembled WGS sequence"/>
</dbReference>
<organism evidence="3 4">
    <name type="scientific">Acacia crassicarpa</name>
    <name type="common">northern wattle</name>
    <dbReference type="NCBI Taxonomy" id="499986"/>
    <lineage>
        <taxon>Eukaryota</taxon>
        <taxon>Viridiplantae</taxon>
        <taxon>Streptophyta</taxon>
        <taxon>Embryophyta</taxon>
        <taxon>Tracheophyta</taxon>
        <taxon>Spermatophyta</taxon>
        <taxon>Magnoliopsida</taxon>
        <taxon>eudicotyledons</taxon>
        <taxon>Gunneridae</taxon>
        <taxon>Pentapetalae</taxon>
        <taxon>rosids</taxon>
        <taxon>fabids</taxon>
        <taxon>Fabales</taxon>
        <taxon>Fabaceae</taxon>
        <taxon>Caesalpinioideae</taxon>
        <taxon>mimosoid clade</taxon>
        <taxon>Acacieae</taxon>
        <taxon>Acacia</taxon>
    </lineage>
</organism>
<reference evidence="3" key="1">
    <citation type="submission" date="2023-10" db="EMBL/GenBank/DDBJ databases">
        <title>Chromosome-level genome of the transformable northern wattle, Acacia crassicarpa.</title>
        <authorList>
            <person name="Massaro I."/>
            <person name="Sinha N.R."/>
            <person name="Poethig S."/>
            <person name="Leichty A.R."/>
        </authorList>
    </citation>
    <scope>NUCLEOTIDE SEQUENCE</scope>
    <source>
        <strain evidence="3">Acra3RX</strain>
        <tissue evidence="3">Leaf</tissue>
    </source>
</reference>
<dbReference type="InterPro" id="IPR054722">
    <property type="entry name" value="PolX-like_BBD"/>
</dbReference>
<feature type="region of interest" description="Disordered" evidence="1">
    <location>
        <begin position="138"/>
        <end position="173"/>
    </location>
</feature>
<dbReference type="Pfam" id="PF14223">
    <property type="entry name" value="Retrotran_gag_2"/>
    <property type="match status" value="1"/>
</dbReference>
<dbReference type="EMBL" id="JAWXYG010000001">
    <property type="protein sequence ID" value="KAK4285766.1"/>
    <property type="molecule type" value="Genomic_DNA"/>
</dbReference>
<dbReference type="Pfam" id="PF22936">
    <property type="entry name" value="Pol_BBD"/>
    <property type="match status" value="1"/>
</dbReference>
<protein>
    <recommendedName>
        <fullName evidence="2">Retrovirus-related Pol polyprotein from transposon TNT 1-94-like beta-barrel domain-containing protein</fullName>
    </recommendedName>
</protein>
<evidence type="ECO:0000313" key="4">
    <source>
        <dbReference type="Proteomes" id="UP001293593"/>
    </source>
</evidence>
<keyword evidence="4" id="KW-1185">Reference proteome</keyword>
<gene>
    <name evidence="3" type="ORF">QN277_002416</name>
</gene>
<name>A0AAE1NBU9_9FABA</name>
<feature type="compositionally biased region" description="Basic residues" evidence="1">
    <location>
        <begin position="158"/>
        <end position="167"/>
    </location>
</feature>
<sequence length="375" mass="40741">MIVEIASQMTNCKTSAALWNAITEFVGANTRSRVTFLKSSFQQLKKGSLKMREYLAKMKSLSNNLTLAGCPLSLTDLITQTLAGLDTEYTPIVVILSEKDNLTWSDLQSKLLTFESRLEQLNTTSNNTLSGAFANLSFHSTPRSPRSDFNRAPSYRGRGGRRGKGRNSRGSFSGRSTKFFQLCEKPGHDVADCFRRFDKNFKSPRKSDNTSALIATPDIVTHPAWYLDTGATHHVTNTNENIEPGAHTGINSISVGNGARINVTGSGNSRILCDNSATLNLNDVLVAPKMAKKLISASKLISDNHDICLAIDSHGCFVKDKGQPDVLLHGKVTKGPTSGLYRIENEVVPAKKLAAGFVSVSNKCNKHCGTSLSSL</sequence>
<comment type="caution">
    <text evidence="3">The sequence shown here is derived from an EMBL/GenBank/DDBJ whole genome shotgun (WGS) entry which is preliminary data.</text>
</comment>